<feature type="signal peptide" evidence="1">
    <location>
        <begin position="1"/>
        <end position="36"/>
    </location>
</feature>
<dbReference type="PROSITE" id="PS51257">
    <property type="entry name" value="PROKAR_LIPOPROTEIN"/>
    <property type="match status" value="1"/>
</dbReference>
<dbReference type="InterPro" id="IPR043749">
    <property type="entry name" value="DUF5694"/>
</dbReference>
<dbReference type="EMBL" id="JBGMEK010000003">
    <property type="protein sequence ID" value="MFA0809821.1"/>
    <property type="molecule type" value="Genomic_DNA"/>
</dbReference>
<keyword evidence="3" id="KW-1185">Reference proteome</keyword>
<dbReference type="RefSeq" id="WP_371837437.1">
    <property type="nucleotide sequence ID" value="NZ_JBGMEK010000003.1"/>
</dbReference>
<protein>
    <submittedName>
        <fullName evidence="2">DUF5694 domain-containing protein</fullName>
    </submittedName>
</protein>
<organism evidence="2 3">
    <name type="scientific">Microbulbifer epialgicus</name>
    <dbReference type="NCBI Taxonomy" id="393907"/>
    <lineage>
        <taxon>Bacteria</taxon>
        <taxon>Pseudomonadati</taxon>
        <taxon>Pseudomonadota</taxon>
        <taxon>Gammaproteobacteria</taxon>
        <taxon>Cellvibrionales</taxon>
        <taxon>Microbulbiferaceae</taxon>
        <taxon>Microbulbifer</taxon>
    </lineage>
</organism>
<comment type="caution">
    <text evidence="2">The sequence shown here is derived from an EMBL/GenBank/DDBJ whole genome shotgun (WGS) entry which is preliminary data.</text>
</comment>
<evidence type="ECO:0000256" key="1">
    <source>
        <dbReference type="SAM" id="SignalP"/>
    </source>
</evidence>
<dbReference type="Pfam" id="PF18950">
    <property type="entry name" value="DUF5694"/>
    <property type="match status" value="1"/>
</dbReference>
<evidence type="ECO:0000313" key="3">
    <source>
        <dbReference type="Proteomes" id="UP001569428"/>
    </source>
</evidence>
<evidence type="ECO:0000313" key="2">
    <source>
        <dbReference type="EMBL" id="MFA0809821.1"/>
    </source>
</evidence>
<name>A0ABV4NUN0_9GAMM</name>
<gene>
    <name evidence="2" type="ORF">ACCI49_02720</name>
</gene>
<feature type="chain" id="PRO_5046908698" evidence="1">
    <location>
        <begin position="37"/>
        <end position="289"/>
    </location>
</feature>
<accession>A0ABV4NUN0</accession>
<proteinExistence type="predicted"/>
<sequence>MMIIKNNREKIRVKMRKFIKFFSGIIILSSCSASWAAEKEALTSPEAPPAQVMLFGTFHFANPGRDTVKLNVIDVLTPENQAYLEQLTEKLASESPTHVMLECDPRIQDKIDIKFQAYLNGEHQLEVNEHQQLGFRIAAKAKLNGVICYDENQVHWDGAKLMSYMSTNAPERKKIFDAEIADFGNLASKQHKTLPLRQLLQIDNSVERDKKNMNLYLMVNDIDSGEGFSGADASVSWWHRNFRMYANIQAKAQPGTKVIAIAGSGHTALMKTLLATDLQREAWDIKSYL</sequence>
<reference evidence="2 3" key="1">
    <citation type="submission" date="2024-08" db="EMBL/GenBank/DDBJ databases">
        <authorList>
            <person name="Ishaq N."/>
        </authorList>
    </citation>
    <scope>NUCLEOTIDE SEQUENCE [LARGE SCALE GENOMIC DNA]</scope>
    <source>
        <strain evidence="2 3">DSM 18651</strain>
    </source>
</reference>
<dbReference type="Proteomes" id="UP001569428">
    <property type="component" value="Unassembled WGS sequence"/>
</dbReference>
<keyword evidence="1" id="KW-0732">Signal</keyword>